<feature type="domain" description="DinB-like" evidence="1">
    <location>
        <begin position="19"/>
        <end position="145"/>
    </location>
</feature>
<evidence type="ECO:0000313" key="3">
    <source>
        <dbReference type="Proteomes" id="UP001596549"/>
    </source>
</evidence>
<comment type="caution">
    <text evidence="2">The sequence shown here is derived from an EMBL/GenBank/DDBJ whole genome shotgun (WGS) entry which is preliminary data.</text>
</comment>
<protein>
    <submittedName>
        <fullName evidence="2">DinB family protein</fullName>
    </submittedName>
</protein>
<dbReference type="Proteomes" id="UP001596549">
    <property type="component" value="Unassembled WGS sequence"/>
</dbReference>
<dbReference type="RefSeq" id="WP_379749976.1">
    <property type="nucleotide sequence ID" value="NZ_JBHTCP010000039.1"/>
</dbReference>
<organism evidence="2 3">
    <name type="scientific">Fictibacillus iocasae</name>
    <dbReference type="NCBI Taxonomy" id="2715437"/>
    <lineage>
        <taxon>Bacteria</taxon>
        <taxon>Bacillati</taxon>
        <taxon>Bacillota</taxon>
        <taxon>Bacilli</taxon>
        <taxon>Bacillales</taxon>
        <taxon>Fictibacillaceae</taxon>
        <taxon>Fictibacillus</taxon>
    </lineage>
</organism>
<dbReference type="SUPFAM" id="SSF109854">
    <property type="entry name" value="DinB/YfiT-like putative metalloenzymes"/>
    <property type="match status" value="1"/>
</dbReference>
<dbReference type="InterPro" id="IPR024775">
    <property type="entry name" value="DinB-like"/>
</dbReference>
<dbReference type="Gene3D" id="1.20.120.450">
    <property type="entry name" value="dinb family like domain"/>
    <property type="match status" value="1"/>
</dbReference>
<evidence type="ECO:0000313" key="2">
    <source>
        <dbReference type="EMBL" id="MFC7372416.1"/>
    </source>
</evidence>
<accession>A0ABW2NS67</accession>
<proteinExistence type="predicted"/>
<reference evidence="3" key="1">
    <citation type="journal article" date="2019" name="Int. J. Syst. Evol. Microbiol.">
        <title>The Global Catalogue of Microorganisms (GCM) 10K type strain sequencing project: providing services to taxonomists for standard genome sequencing and annotation.</title>
        <authorList>
            <consortium name="The Broad Institute Genomics Platform"/>
            <consortium name="The Broad Institute Genome Sequencing Center for Infectious Disease"/>
            <person name="Wu L."/>
            <person name="Ma J."/>
        </authorList>
    </citation>
    <scope>NUCLEOTIDE SEQUENCE [LARGE SCALE GENOMIC DNA]</scope>
    <source>
        <strain evidence="3">NBRC 106396</strain>
    </source>
</reference>
<keyword evidence="3" id="KW-1185">Reference proteome</keyword>
<sequence length="147" mass="17068">MQTVANKLLFWLTEVPQQFSRFSESEACVKATPDKWSKKEILGHLCDSAINNLSRFVRAQCEAEPVMIAKYQQNDWVRVQCYEKMGCEEVCSLWLTLNKQIARVIANIPDDKLRTACCVGSNSTVSLQWLIQDYLEHMEHHLKQIFE</sequence>
<gene>
    <name evidence="2" type="ORF">ACFQPF_12100</name>
</gene>
<dbReference type="EMBL" id="JBHTCP010000039">
    <property type="protein sequence ID" value="MFC7372416.1"/>
    <property type="molecule type" value="Genomic_DNA"/>
</dbReference>
<name>A0ABW2NS67_9BACL</name>
<dbReference type="InterPro" id="IPR034660">
    <property type="entry name" value="DinB/YfiT-like"/>
</dbReference>
<dbReference type="Pfam" id="PF12867">
    <property type="entry name" value="DinB_2"/>
    <property type="match status" value="1"/>
</dbReference>
<evidence type="ECO:0000259" key="1">
    <source>
        <dbReference type="Pfam" id="PF12867"/>
    </source>
</evidence>